<dbReference type="GO" id="GO:0005886">
    <property type="term" value="C:plasma membrane"/>
    <property type="evidence" value="ECO:0007669"/>
    <property type="project" value="UniProtKB-SubCell"/>
</dbReference>
<feature type="transmembrane region" description="Helical" evidence="10">
    <location>
        <begin position="111"/>
        <end position="130"/>
    </location>
</feature>
<dbReference type="Pfam" id="PF00999">
    <property type="entry name" value="Na_H_Exchanger"/>
    <property type="match status" value="2"/>
</dbReference>
<sequence>MEGLFVVVIAVVLIAIVAAVGQRMHLASPLVLVAIGLLLAAMPFTPDLPAIDPEWILVGVLPPLLYSSAINLPAIEFRRDFTPIAGLSVVLVVISAVILGLFFTWTIPGLSLPLGIALGAILSPTDAVATSIVKRLGISPRVVTMLEGESLLNDATALVLLRTAITAIAAGFSFGSAVGAFLGGVLVALVVGAVVGWANLRVRAWVNNSAANTALSFAAPFIAYVPTDAMGGSGLVAAVVVGIVTGQGAARWLTPEQRLSDRLNWRTVELILEGGVFLIMGLELNEVVDKNLTEHEGLWRGTWLALAALGILLLVRGVYVVVIIWGQGRRADRFSSDDIARLGAHLESVARGRTAARHSTDAAALRRWGESIRRRFTRIAADLDYYRASRLGWKHGAVIVWAGMRGVVTLAAAQTLPTDTPQRELLVFVAFMVALASLMLQGFTLTPLVRALRIRGGGEETKAQDQEDEALQDELRVAAIALLQEPGLRRRDGSPFDPEFLSRVETGLTMPPDDNTTAVTHEALELRLAMIKAMRSRLVDVAASGRYSSAALRQSLAELDADQLSVELKVSGGEVD</sequence>
<dbReference type="EMBL" id="FOGZ01000023">
    <property type="protein sequence ID" value="SER96844.1"/>
    <property type="molecule type" value="Genomic_DNA"/>
</dbReference>
<keyword evidence="6" id="KW-0915">Sodium</keyword>
<dbReference type="GO" id="GO:0015385">
    <property type="term" value="F:sodium:proton antiporter activity"/>
    <property type="evidence" value="ECO:0007669"/>
    <property type="project" value="InterPro"/>
</dbReference>
<feature type="transmembrane region" description="Helical" evidence="10">
    <location>
        <begin position="302"/>
        <end position="325"/>
    </location>
</feature>
<keyword evidence="7" id="KW-0406">Ion transport</keyword>
<dbReference type="PANTHER" id="PTHR10110">
    <property type="entry name" value="SODIUM/HYDROGEN EXCHANGER"/>
    <property type="match status" value="1"/>
</dbReference>
<evidence type="ECO:0000256" key="1">
    <source>
        <dbReference type="ARBA" id="ARBA00004651"/>
    </source>
</evidence>
<feature type="transmembrane region" description="Helical" evidence="10">
    <location>
        <begin position="84"/>
        <end position="105"/>
    </location>
</feature>
<dbReference type="Proteomes" id="UP000198815">
    <property type="component" value="Unassembled WGS sequence"/>
</dbReference>
<dbReference type="RefSeq" id="WP_091970786.1">
    <property type="nucleotide sequence ID" value="NZ_FOGZ01000023.1"/>
</dbReference>
<proteinExistence type="predicted"/>
<dbReference type="PANTHER" id="PTHR10110:SF86">
    <property type="entry name" value="SODIUM_HYDROGEN EXCHANGER 7"/>
    <property type="match status" value="1"/>
</dbReference>
<dbReference type="GO" id="GO:0051453">
    <property type="term" value="P:regulation of intracellular pH"/>
    <property type="evidence" value="ECO:0007669"/>
    <property type="project" value="TreeGrafter"/>
</dbReference>
<feature type="domain" description="Cation/H+ exchanger transmembrane" evidence="11">
    <location>
        <begin position="387"/>
        <end position="450"/>
    </location>
</feature>
<organism evidence="12 13">
    <name type="scientific">Propionibacterium cyclohexanicum</name>
    <dbReference type="NCBI Taxonomy" id="64702"/>
    <lineage>
        <taxon>Bacteria</taxon>
        <taxon>Bacillati</taxon>
        <taxon>Actinomycetota</taxon>
        <taxon>Actinomycetes</taxon>
        <taxon>Propionibacteriales</taxon>
        <taxon>Propionibacteriaceae</taxon>
        <taxon>Propionibacterium</taxon>
    </lineage>
</organism>
<dbReference type="AlphaFoldDB" id="A0A1H9TIN9"/>
<feature type="transmembrane region" description="Helical" evidence="10">
    <location>
        <begin position="55"/>
        <end position="72"/>
    </location>
</feature>
<evidence type="ECO:0000256" key="2">
    <source>
        <dbReference type="ARBA" id="ARBA00022448"/>
    </source>
</evidence>
<evidence type="ECO:0000256" key="10">
    <source>
        <dbReference type="SAM" id="Phobius"/>
    </source>
</evidence>
<feature type="domain" description="Cation/H+ exchanger transmembrane" evidence="11">
    <location>
        <begin position="13"/>
        <end position="326"/>
    </location>
</feature>
<keyword evidence="8 10" id="KW-0472">Membrane</keyword>
<keyword evidence="4 10" id="KW-0812">Transmembrane</keyword>
<evidence type="ECO:0000259" key="11">
    <source>
        <dbReference type="Pfam" id="PF00999"/>
    </source>
</evidence>
<keyword evidence="9" id="KW-0739">Sodium transport</keyword>
<keyword evidence="2" id="KW-0813">Transport</keyword>
<dbReference type="InterPro" id="IPR018422">
    <property type="entry name" value="Cation/H_exchanger_CPA1"/>
</dbReference>
<protein>
    <submittedName>
        <fullName evidence="12">Monovalent cation:H+ antiporter, CPA1 family</fullName>
    </submittedName>
</protein>
<dbReference type="STRING" id="64702.SAMN05443377_12338"/>
<comment type="subcellular location">
    <subcellularLocation>
        <location evidence="1">Cell membrane</location>
        <topology evidence="1">Multi-pass membrane protein</topology>
    </subcellularLocation>
</comment>
<dbReference type="GO" id="GO:0015386">
    <property type="term" value="F:potassium:proton antiporter activity"/>
    <property type="evidence" value="ECO:0007669"/>
    <property type="project" value="TreeGrafter"/>
</dbReference>
<evidence type="ECO:0000256" key="9">
    <source>
        <dbReference type="ARBA" id="ARBA00023201"/>
    </source>
</evidence>
<feature type="transmembrane region" description="Helical" evidence="10">
    <location>
        <begin position="6"/>
        <end position="21"/>
    </location>
</feature>
<dbReference type="Gene3D" id="6.10.140.1330">
    <property type="match status" value="1"/>
</dbReference>
<dbReference type="InterPro" id="IPR006153">
    <property type="entry name" value="Cation/H_exchanger_TM"/>
</dbReference>
<accession>A0A1H9TIN9</accession>
<name>A0A1H9TIN9_9ACTN</name>
<evidence type="ECO:0000256" key="8">
    <source>
        <dbReference type="ARBA" id="ARBA00023136"/>
    </source>
</evidence>
<evidence type="ECO:0000256" key="4">
    <source>
        <dbReference type="ARBA" id="ARBA00022692"/>
    </source>
</evidence>
<feature type="transmembrane region" description="Helical" evidence="10">
    <location>
        <begin position="151"/>
        <end position="172"/>
    </location>
</feature>
<keyword evidence="13" id="KW-1185">Reference proteome</keyword>
<feature type="transmembrane region" description="Helical" evidence="10">
    <location>
        <begin position="178"/>
        <end position="198"/>
    </location>
</feature>
<keyword evidence="3" id="KW-1003">Cell membrane</keyword>
<evidence type="ECO:0000256" key="5">
    <source>
        <dbReference type="ARBA" id="ARBA00022989"/>
    </source>
</evidence>
<evidence type="ECO:0000256" key="7">
    <source>
        <dbReference type="ARBA" id="ARBA00023065"/>
    </source>
</evidence>
<gene>
    <name evidence="12" type="ORF">SAMN05443377_12338</name>
</gene>
<dbReference type="OrthoDB" id="57886at2"/>
<dbReference type="GO" id="GO:0098719">
    <property type="term" value="P:sodium ion import across plasma membrane"/>
    <property type="evidence" value="ECO:0007669"/>
    <property type="project" value="TreeGrafter"/>
</dbReference>
<keyword evidence="5 10" id="KW-1133">Transmembrane helix</keyword>
<reference evidence="12 13" key="1">
    <citation type="submission" date="2016-10" db="EMBL/GenBank/DDBJ databases">
        <authorList>
            <person name="de Groot N.N."/>
        </authorList>
    </citation>
    <scope>NUCLEOTIDE SEQUENCE [LARGE SCALE GENOMIC DNA]</scope>
    <source>
        <strain evidence="12 13">DSM 16859</strain>
    </source>
</reference>
<evidence type="ECO:0000313" key="12">
    <source>
        <dbReference type="EMBL" id="SER96844.1"/>
    </source>
</evidence>
<evidence type="ECO:0000256" key="6">
    <source>
        <dbReference type="ARBA" id="ARBA00023053"/>
    </source>
</evidence>
<feature type="transmembrane region" description="Helical" evidence="10">
    <location>
        <begin position="26"/>
        <end position="43"/>
    </location>
</feature>
<feature type="transmembrane region" description="Helical" evidence="10">
    <location>
        <begin position="425"/>
        <end position="445"/>
    </location>
</feature>
<evidence type="ECO:0000313" key="13">
    <source>
        <dbReference type="Proteomes" id="UP000198815"/>
    </source>
</evidence>
<evidence type="ECO:0000256" key="3">
    <source>
        <dbReference type="ARBA" id="ARBA00022475"/>
    </source>
</evidence>